<gene>
    <name evidence="2" type="ORF">JMJ35_003712</name>
</gene>
<name>A0AA39V8Z4_9LECA</name>
<dbReference type="SUPFAM" id="SSF52540">
    <property type="entry name" value="P-loop containing nucleoside triphosphate hydrolases"/>
    <property type="match status" value="1"/>
</dbReference>
<protein>
    <recommendedName>
        <fullName evidence="4">Phosphoribulokinase/uridine kinase domain-containing protein</fullName>
    </recommendedName>
</protein>
<dbReference type="InterPro" id="IPR027417">
    <property type="entry name" value="P-loop_NTPase"/>
</dbReference>
<reference evidence="2" key="1">
    <citation type="submission" date="2023-03" db="EMBL/GenBank/DDBJ databases">
        <title>Complete genome of Cladonia borealis.</title>
        <authorList>
            <person name="Park H."/>
        </authorList>
    </citation>
    <scope>NUCLEOTIDE SEQUENCE</scope>
    <source>
        <strain evidence="2">ANT050790</strain>
    </source>
</reference>
<accession>A0AA39V8Z4</accession>
<evidence type="ECO:0000313" key="2">
    <source>
        <dbReference type="EMBL" id="KAK0513990.1"/>
    </source>
</evidence>
<evidence type="ECO:0000256" key="1">
    <source>
        <dbReference type="SAM" id="MobiDB-lite"/>
    </source>
</evidence>
<evidence type="ECO:0000313" key="3">
    <source>
        <dbReference type="Proteomes" id="UP001166286"/>
    </source>
</evidence>
<sequence length="119" mass="13266">MTTTTPSPPSPPPLLIALSGPTSSGKTTLATALRHIFAPPTYPPGILLIHQDDFYKTDEEIPLTEKGIKDWDFFALRSLKLACTLQVKTACPNRRFSPPRHLRPPLPKIPLRYKNPPSR</sequence>
<dbReference type="AlphaFoldDB" id="A0AA39V8Z4"/>
<evidence type="ECO:0008006" key="4">
    <source>
        <dbReference type="Google" id="ProtNLM"/>
    </source>
</evidence>
<comment type="caution">
    <text evidence="2">The sequence shown here is derived from an EMBL/GenBank/DDBJ whole genome shotgun (WGS) entry which is preliminary data.</text>
</comment>
<dbReference type="Proteomes" id="UP001166286">
    <property type="component" value="Unassembled WGS sequence"/>
</dbReference>
<dbReference type="EMBL" id="JAFEKC020000006">
    <property type="protein sequence ID" value="KAK0513990.1"/>
    <property type="molecule type" value="Genomic_DNA"/>
</dbReference>
<dbReference type="Gene3D" id="3.40.50.300">
    <property type="entry name" value="P-loop containing nucleotide triphosphate hydrolases"/>
    <property type="match status" value="1"/>
</dbReference>
<feature type="region of interest" description="Disordered" evidence="1">
    <location>
        <begin position="94"/>
        <end position="119"/>
    </location>
</feature>
<keyword evidence="3" id="KW-1185">Reference proteome</keyword>
<proteinExistence type="predicted"/>
<organism evidence="2 3">
    <name type="scientific">Cladonia borealis</name>
    <dbReference type="NCBI Taxonomy" id="184061"/>
    <lineage>
        <taxon>Eukaryota</taxon>
        <taxon>Fungi</taxon>
        <taxon>Dikarya</taxon>
        <taxon>Ascomycota</taxon>
        <taxon>Pezizomycotina</taxon>
        <taxon>Lecanoromycetes</taxon>
        <taxon>OSLEUM clade</taxon>
        <taxon>Lecanoromycetidae</taxon>
        <taxon>Lecanorales</taxon>
        <taxon>Lecanorineae</taxon>
        <taxon>Cladoniaceae</taxon>
        <taxon>Cladonia</taxon>
    </lineage>
</organism>